<dbReference type="AlphaFoldDB" id="A0A9P6CM30"/>
<organism evidence="1 2">
    <name type="scientific">Collybia nuda</name>
    <dbReference type="NCBI Taxonomy" id="64659"/>
    <lineage>
        <taxon>Eukaryota</taxon>
        <taxon>Fungi</taxon>
        <taxon>Dikarya</taxon>
        <taxon>Basidiomycota</taxon>
        <taxon>Agaricomycotina</taxon>
        <taxon>Agaricomycetes</taxon>
        <taxon>Agaricomycetidae</taxon>
        <taxon>Agaricales</taxon>
        <taxon>Tricholomatineae</taxon>
        <taxon>Clitocybaceae</taxon>
        <taxon>Collybia</taxon>
    </lineage>
</organism>
<dbReference type="EMBL" id="MU150247">
    <property type="protein sequence ID" value="KAF9465519.1"/>
    <property type="molecule type" value="Genomic_DNA"/>
</dbReference>
<dbReference type="OrthoDB" id="3003884at2759"/>
<gene>
    <name evidence="1" type="ORF">BDZ94DRAFT_1320311</name>
</gene>
<dbReference type="Proteomes" id="UP000807353">
    <property type="component" value="Unassembled WGS sequence"/>
</dbReference>
<reference evidence="1" key="1">
    <citation type="submission" date="2020-11" db="EMBL/GenBank/DDBJ databases">
        <authorList>
            <consortium name="DOE Joint Genome Institute"/>
            <person name="Ahrendt S."/>
            <person name="Riley R."/>
            <person name="Andreopoulos W."/>
            <person name="Labutti K."/>
            <person name="Pangilinan J."/>
            <person name="Ruiz-Duenas F.J."/>
            <person name="Barrasa J.M."/>
            <person name="Sanchez-Garcia M."/>
            <person name="Camarero S."/>
            <person name="Miyauchi S."/>
            <person name="Serrano A."/>
            <person name="Linde D."/>
            <person name="Babiker R."/>
            <person name="Drula E."/>
            <person name="Ayuso-Fernandez I."/>
            <person name="Pacheco R."/>
            <person name="Padilla G."/>
            <person name="Ferreira P."/>
            <person name="Barriuso J."/>
            <person name="Kellner H."/>
            <person name="Castanera R."/>
            <person name="Alfaro M."/>
            <person name="Ramirez L."/>
            <person name="Pisabarro A.G."/>
            <person name="Kuo A."/>
            <person name="Tritt A."/>
            <person name="Lipzen A."/>
            <person name="He G."/>
            <person name="Yan M."/>
            <person name="Ng V."/>
            <person name="Cullen D."/>
            <person name="Martin F."/>
            <person name="Rosso M.-N."/>
            <person name="Henrissat B."/>
            <person name="Hibbett D."/>
            <person name="Martinez A.T."/>
            <person name="Grigoriev I.V."/>
        </authorList>
    </citation>
    <scope>NUCLEOTIDE SEQUENCE</scope>
    <source>
        <strain evidence="1">CBS 247.69</strain>
    </source>
</reference>
<proteinExistence type="predicted"/>
<sequence>MVKVNNAIDRQETTSSEVPSVSRASELIPEILSEIFLRVTGRKIILSALYHSKGPWFLGHVCSHWRNVLKNTPQIWGNIFVDLDDHILPGHHRSRPWINIVNESMYFIFSTTTALLDLHIQHGAYIGQPEFFVAYTNRLRGLTLENCLLETYIWFLNLPKNSFPFLERIVFDVLTEDAPPTPDTSPLQSAPNLHSVTYQSMGLPGPNYSLLPLQQIMELYVQGVQVSLTIVHEILVSSPSLVICQFLNIKNGSISVGGGITMLFLKMLMLRTMDELDWNQLLPSIFAPQLEDLLIASPQVPLHPTILLLEKSNCPLVRLILLSPGSHNAHDLREVDYLIDQLPACITNLYIPIPVSGSIFRRMSHGEFPMLKIFQGEVNAEGLELLVELIDSYADGTALREQSLTFIEVQVWGVNSDSVAHYNLRGVDLWKEIKGLKIIIQGQGINIVL</sequence>
<keyword evidence="2" id="KW-1185">Reference proteome</keyword>
<protein>
    <recommendedName>
        <fullName evidence="3">F-box domain-containing protein</fullName>
    </recommendedName>
</protein>
<evidence type="ECO:0000313" key="1">
    <source>
        <dbReference type="EMBL" id="KAF9465519.1"/>
    </source>
</evidence>
<accession>A0A9P6CM30</accession>
<comment type="caution">
    <text evidence="1">The sequence shown here is derived from an EMBL/GenBank/DDBJ whole genome shotgun (WGS) entry which is preliminary data.</text>
</comment>
<evidence type="ECO:0008006" key="3">
    <source>
        <dbReference type="Google" id="ProtNLM"/>
    </source>
</evidence>
<evidence type="ECO:0000313" key="2">
    <source>
        <dbReference type="Proteomes" id="UP000807353"/>
    </source>
</evidence>
<name>A0A9P6CM30_9AGAR</name>